<gene>
    <name evidence="1" type="ORF">GPUH_LOCUS3244</name>
</gene>
<organism evidence="3">
    <name type="scientific">Gongylonema pulchrum</name>
    <dbReference type="NCBI Taxonomy" id="637853"/>
    <lineage>
        <taxon>Eukaryota</taxon>
        <taxon>Metazoa</taxon>
        <taxon>Ecdysozoa</taxon>
        <taxon>Nematoda</taxon>
        <taxon>Chromadorea</taxon>
        <taxon>Rhabditida</taxon>
        <taxon>Spirurina</taxon>
        <taxon>Spiruromorpha</taxon>
        <taxon>Spiruroidea</taxon>
        <taxon>Gongylonematidae</taxon>
        <taxon>Gongylonema</taxon>
    </lineage>
</organism>
<accession>A0A183D3F5</accession>
<evidence type="ECO:0000313" key="2">
    <source>
        <dbReference type="Proteomes" id="UP000271098"/>
    </source>
</evidence>
<reference evidence="1 2" key="2">
    <citation type="submission" date="2018-11" db="EMBL/GenBank/DDBJ databases">
        <authorList>
            <consortium name="Pathogen Informatics"/>
        </authorList>
    </citation>
    <scope>NUCLEOTIDE SEQUENCE [LARGE SCALE GENOMIC DNA]</scope>
</reference>
<sequence length="102" mass="11123">MFSPGFRCIHRNSFQVEAQSSIIAPSLDYTVNGNNLEYMISSYSSTISSSPTITSTGSELRPSTEQLQQQQQYTRQNVGANSGLGTDRAVVAAGKEVPQMSW</sequence>
<proteinExistence type="predicted"/>
<dbReference type="EMBL" id="UYRT01005415">
    <property type="protein sequence ID" value="VDK38626.1"/>
    <property type="molecule type" value="Genomic_DNA"/>
</dbReference>
<keyword evidence="2" id="KW-1185">Reference proteome</keyword>
<evidence type="ECO:0000313" key="3">
    <source>
        <dbReference type="WBParaSite" id="GPUH_0000325101-mRNA-1"/>
    </source>
</evidence>
<dbReference type="OrthoDB" id="6077919at2759"/>
<dbReference type="Proteomes" id="UP000271098">
    <property type="component" value="Unassembled WGS sequence"/>
</dbReference>
<dbReference type="AlphaFoldDB" id="A0A183D3F5"/>
<name>A0A183D3F5_9BILA</name>
<evidence type="ECO:0000313" key="1">
    <source>
        <dbReference type="EMBL" id="VDK38626.1"/>
    </source>
</evidence>
<dbReference type="WBParaSite" id="GPUH_0000325101-mRNA-1">
    <property type="protein sequence ID" value="GPUH_0000325101-mRNA-1"/>
    <property type="gene ID" value="GPUH_0000325101"/>
</dbReference>
<reference evidence="3" key="1">
    <citation type="submission" date="2016-06" db="UniProtKB">
        <authorList>
            <consortium name="WormBaseParasite"/>
        </authorList>
    </citation>
    <scope>IDENTIFICATION</scope>
</reference>
<protein>
    <submittedName>
        <fullName evidence="1 3">Uncharacterized protein</fullName>
    </submittedName>
</protein>